<dbReference type="EMBL" id="AP028679">
    <property type="protein sequence ID" value="BEQ17010.1"/>
    <property type="molecule type" value="Genomic_DNA"/>
</dbReference>
<dbReference type="GO" id="GO:0016853">
    <property type="term" value="F:isomerase activity"/>
    <property type="evidence" value="ECO:0007669"/>
    <property type="project" value="UniProtKB-KW"/>
</dbReference>
<dbReference type="Pfam" id="PF00378">
    <property type="entry name" value="ECH_1"/>
    <property type="match status" value="1"/>
</dbReference>
<dbReference type="PANTHER" id="PTHR43459:SF1">
    <property type="entry name" value="EG:BACN32G11.4 PROTEIN"/>
    <property type="match status" value="1"/>
</dbReference>
<evidence type="ECO:0000313" key="2">
    <source>
        <dbReference type="EMBL" id="BEQ17010.1"/>
    </source>
</evidence>
<dbReference type="CDD" id="cd06558">
    <property type="entry name" value="crotonase-like"/>
    <property type="match status" value="1"/>
</dbReference>
<dbReference type="Gene3D" id="1.10.12.10">
    <property type="entry name" value="Lyase 2-enoyl-coa Hydratase, Chain A, domain 2"/>
    <property type="match status" value="1"/>
</dbReference>
<dbReference type="Gene3D" id="3.90.226.10">
    <property type="entry name" value="2-enoyl-CoA Hydratase, Chain A, domain 1"/>
    <property type="match status" value="1"/>
</dbReference>
<dbReference type="Proteomes" id="UP001366166">
    <property type="component" value="Chromosome"/>
</dbReference>
<reference evidence="3" key="1">
    <citation type="journal article" date="2023" name="Arch. Microbiol.">
        <title>Desulfoferula mesophilus gen. nov. sp. nov., a mesophilic sulfate-reducing bacterium isolated from a brackish lake sediment.</title>
        <authorList>
            <person name="Watanabe T."/>
            <person name="Yabe T."/>
            <person name="Tsuji J.M."/>
            <person name="Fukui M."/>
        </authorList>
    </citation>
    <scope>NUCLEOTIDE SEQUENCE [LARGE SCALE GENOMIC DNA]</scope>
    <source>
        <strain evidence="3">12FAK</strain>
    </source>
</reference>
<name>A0AAU9EJV4_9BACT</name>
<organism evidence="2 3">
    <name type="scientific">Desulfoferula mesophila</name>
    <dbReference type="NCBI Taxonomy" id="3058419"/>
    <lineage>
        <taxon>Bacteria</taxon>
        <taxon>Pseudomonadati</taxon>
        <taxon>Thermodesulfobacteriota</taxon>
        <taxon>Desulfarculia</taxon>
        <taxon>Desulfarculales</taxon>
        <taxon>Desulfarculaceae</taxon>
        <taxon>Desulfoferula</taxon>
    </lineage>
</organism>
<dbReference type="InterPro" id="IPR029045">
    <property type="entry name" value="ClpP/crotonase-like_dom_sf"/>
</dbReference>
<sequence>MAEYETLLVQDHGPVRQITLNQPKMFNPLDYSSGPELILALEKAGADPAVRAVVLTGAGPAFSGGGNVREMAKALAAGEKISLFFSELAAILHRSISTLRRLPKPVVCALNGVASGGGLGWALGCDLVVASTKASFDPGYIRIAVNPDGGSTALLTRVLGLQRASAFFMLSEAIDAPTALAWGLVNRVVEPEALLDEALALAQRLAQGPAAALAQTKALLNQALFGDLETVMENERQGLCRLSDQPDFAEGIAAFFEKRKPKFA</sequence>
<keyword evidence="2" id="KW-0413">Isomerase</keyword>
<keyword evidence="3" id="KW-1185">Reference proteome</keyword>
<dbReference type="KEGG" id="dmp:FAK_40760"/>
<dbReference type="RefSeq" id="WP_338603646.1">
    <property type="nucleotide sequence ID" value="NZ_AP028679.1"/>
</dbReference>
<proteinExistence type="inferred from homology"/>
<gene>
    <name evidence="2" type="primary">paaB1</name>
    <name evidence="2" type="ORF">FAK_40760</name>
</gene>
<comment type="similarity">
    <text evidence="1">Belongs to the enoyl-CoA hydratase/isomerase family.</text>
</comment>
<dbReference type="InterPro" id="IPR014748">
    <property type="entry name" value="Enoyl-CoA_hydra_C"/>
</dbReference>
<evidence type="ECO:0000256" key="1">
    <source>
        <dbReference type="ARBA" id="ARBA00005254"/>
    </source>
</evidence>
<dbReference type="AlphaFoldDB" id="A0AAU9EJV4"/>
<dbReference type="PANTHER" id="PTHR43459">
    <property type="entry name" value="ENOYL-COA HYDRATASE"/>
    <property type="match status" value="1"/>
</dbReference>
<evidence type="ECO:0000313" key="3">
    <source>
        <dbReference type="Proteomes" id="UP001366166"/>
    </source>
</evidence>
<accession>A0AAU9EJV4</accession>
<protein>
    <submittedName>
        <fullName evidence="2">2-(1,2-epoxy-1,2-dihydrophenyl)acetyl-CoA isomerase</fullName>
    </submittedName>
</protein>
<dbReference type="InterPro" id="IPR001753">
    <property type="entry name" value="Enoyl-CoA_hydra/iso"/>
</dbReference>
<dbReference type="SUPFAM" id="SSF52096">
    <property type="entry name" value="ClpP/crotonase"/>
    <property type="match status" value="1"/>
</dbReference>